<dbReference type="NCBIfam" id="TIGR00254">
    <property type="entry name" value="GGDEF"/>
    <property type="match status" value="1"/>
</dbReference>
<evidence type="ECO:0000259" key="2">
    <source>
        <dbReference type="PROSITE" id="PS50887"/>
    </source>
</evidence>
<dbReference type="AlphaFoldDB" id="A0A841JYZ6"/>
<evidence type="ECO:0000313" key="3">
    <source>
        <dbReference type="EMBL" id="MBB6144939.1"/>
    </source>
</evidence>
<comment type="caution">
    <text evidence="3">The sequence shown here is derived from an EMBL/GenBank/DDBJ whole genome shotgun (WGS) entry which is preliminary data.</text>
</comment>
<dbReference type="Gene3D" id="3.30.70.270">
    <property type="match status" value="1"/>
</dbReference>
<protein>
    <submittedName>
        <fullName evidence="3">Diguanylate cyclase (GGDEF)-like protein</fullName>
    </submittedName>
</protein>
<dbReference type="Proteomes" id="UP000538666">
    <property type="component" value="Unassembled WGS sequence"/>
</dbReference>
<keyword evidence="1" id="KW-0812">Transmembrane</keyword>
<dbReference type="CDD" id="cd01949">
    <property type="entry name" value="GGDEF"/>
    <property type="match status" value="1"/>
</dbReference>
<accession>A0A841JYZ6</accession>
<dbReference type="PANTHER" id="PTHR46663:SF2">
    <property type="entry name" value="GGDEF DOMAIN-CONTAINING PROTEIN"/>
    <property type="match status" value="1"/>
</dbReference>
<feature type="transmembrane region" description="Helical" evidence="1">
    <location>
        <begin position="42"/>
        <end position="64"/>
    </location>
</feature>
<name>A0A841JYZ6_9BACT</name>
<dbReference type="EMBL" id="JACHEK010000005">
    <property type="protein sequence ID" value="MBB6144939.1"/>
    <property type="molecule type" value="Genomic_DNA"/>
</dbReference>
<evidence type="ECO:0000256" key="1">
    <source>
        <dbReference type="SAM" id="Phobius"/>
    </source>
</evidence>
<reference evidence="3 4" key="1">
    <citation type="submission" date="2020-08" db="EMBL/GenBank/DDBJ databases">
        <title>Genomic Encyclopedia of Type Strains, Phase IV (KMG-IV): sequencing the most valuable type-strain genomes for metagenomic binning, comparative biology and taxonomic classification.</title>
        <authorList>
            <person name="Goeker M."/>
        </authorList>
    </citation>
    <scope>NUCLEOTIDE SEQUENCE [LARGE SCALE GENOMIC DNA]</scope>
    <source>
        <strain evidence="3 4">DSM 103733</strain>
    </source>
</reference>
<dbReference type="Pfam" id="PF00990">
    <property type="entry name" value="GGDEF"/>
    <property type="match status" value="1"/>
</dbReference>
<organism evidence="3 4">
    <name type="scientific">Silvibacterium bohemicum</name>
    <dbReference type="NCBI Taxonomy" id="1577686"/>
    <lineage>
        <taxon>Bacteria</taxon>
        <taxon>Pseudomonadati</taxon>
        <taxon>Acidobacteriota</taxon>
        <taxon>Terriglobia</taxon>
        <taxon>Terriglobales</taxon>
        <taxon>Acidobacteriaceae</taxon>
        <taxon>Silvibacterium</taxon>
    </lineage>
</organism>
<dbReference type="SMART" id="SM00267">
    <property type="entry name" value="GGDEF"/>
    <property type="match status" value="1"/>
</dbReference>
<keyword evidence="4" id="KW-1185">Reference proteome</keyword>
<evidence type="ECO:0000313" key="4">
    <source>
        <dbReference type="Proteomes" id="UP000538666"/>
    </source>
</evidence>
<dbReference type="InterPro" id="IPR043128">
    <property type="entry name" value="Rev_trsase/Diguanyl_cyclase"/>
</dbReference>
<dbReference type="PANTHER" id="PTHR46663">
    <property type="entry name" value="DIGUANYLATE CYCLASE DGCT-RELATED"/>
    <property type="match status" value="1"/>
</dbReference>
<dbReference type="InterPro" id="IPR052163">
    <property type="entry name" value="DGC-Regulatory_Protein"/>
</dbReference>
<dbReference type="SUPFAM" id="SSF55073">
    <property type="entry name" value="Nucleotide cyclase"/>
    <property type="match status" value="1"/>
</dbReference>
<gene>
    <name evidence="3" type="ORF">HNQ77_002895</name>
</gene>
<proteinExistence type="predicted"/>
<dbReference type="PROSITE" id="PS50887">
    <property type="entry name" value="GGDEF"/>
    <property type="match status" value="1"/>
</dbReference>
<sequence>MPMVFRAAPPLSAALAAWEPANRALTSLVSVATLPGWWTERHLLFVLCALCSSVVAALTWGAILRHRMRQQTDILRRTMEEEAARERRRAFVERERGRVLEAINSSMPLEQVLGMITSFISEQMNGLCCWCVPHNGGILGCNKTRGVDLPVEGMPHTRRDIHSSSGEQLGIFILDGVHPPGDPLAGSELLDLGVSLAALAIDNRRLYEDLIHRSEYDQLTEIPNRFLLECRISSSLTSAQRHQQRFALIYIDLDRFKRINDQYGHRIGDVFLQKVARRLTDRLRSRDTLARVGGDEFIALIPIVRDRSEAEEIARRLENCFESPFVIDDLILQGSASVGVAIYPEDGGDAHELKLVADAAMYSSKQKVEGYHRHEREFF</sequence>
<dbReference type="InterPro" id="IPR000160">
    <property type="entry name" value="GGDEF_dom"/>
</dbReference>
<keyword evidence="1" id="KW-1133">Transmembrane helix</keyword>
<feature type="domain" description="GGDEF" evidence="2">
    <location>
        <begin position="244"/>
        <end position="379"/>
    </location>
</feature>
<keyword evidence="1" id="KW-0472">Membrane</keyword>
<dbReference type="InterPro" id="IPR029787">
    <property type="entry name" value="Nucleotide_cyclase"/>
</dbReference>